<dbReference type="GO" id="GO:0004497">
    <property type="term" value="F:monooxygenase activity"/>
    <property type="evidence" value="ECO:0007669"/>
    <property type="project" value="UniProtKB-ARBA"/>
</dbReference>
<name>A0AB73T178_9FIRM</name>
<organism evidence="6 7">
    <name type="scientific">Murimonas intestini</name>
    <dbReference type="NCBI Taxonomy" id="1337051"/>
    <lineage>
        <taxon>Bacteria</taxon>
        <taxon>Bacillati</taxon>
        <taxon>Bacillota</taxon>
        <taxon>Clostridia</taxon>
        <taxon>Lachnospirales</taxon>
        <taxon>Lachnospiraceae</taxon>
        <taxon>Murimonas</taxon>
    </lineage>
</organism>
<evidence type="ECO:0000259" key="5">
    <source>
        <dbReference type="PROSITE" id="PS51296"/>
    </source>
</evidence>
<dbReference type="RefSeq" id="WP_109747539.1">
    <property type="nucleotide sequence ID" value="NZ_JANKBI010000011.1"/>
</dbReference>
<evidence type="ECO:0000256" key="4">
    <source>
        <dbReference type="ARBA" id="ARBA00023014"/>
    </source>
</evidence>
<sequence>MESIWEMTTEIPGREQLSGGRNVQAAVIGGGLAGILTAYFLKQAGMDVLVIEGSRIGSGQTGRTTAKITVSHGLIYENLIREMGLGKAQQYAFANQEALRHYKRLIEEKKIDCDFEECTSYLYSVMEEKEIWEETRAAEKLGLGAKFTLQTELPFQVRAAIAYKDQARFHPLKFLKAVSEELDIVENTPVERVEGGVIETKYGNVKAEHIIFASHFPFINVPGFYFMRMHQERSYAAAFTGCPRMKDMYLGVDPCPGSHVGNYDGRALSFRGYGDYLLLGGYGHRTGENEAGGQYKRLEEAANSYWPGCRLKTAWSAQDCMTIDEVPYIGKYSAKTANWYVATGFRKWGMTSSMAAATVITGMITGAGVPYAEVFSPQRFQLGTAVPEMFKEGVHSAKSLIAQNFSLPKEKVDEIPAGHGGVVQYQGEKVGVYKDESGEPHFVTTRCPHLGCQLTWNPQELSWDCPCHGSRFDYRGNLLDNPAQEGICDETISWEK</sequence>
<evidence type="ECO:0000256" key="3">
    <source>
        <dbReference type="ARBA" id="ARBA00023004"/>
    </source>
</evidence>
<dbReference type="InterPro" id="IPR036188">
    <property type="entry name" value="FAD/NAD-bd_sf"/>
</dbReference>
<dbReference type="SUPFAM" id="SSF50022">
    <property type="entry name" value="ISP domain"/>
    <property type="match status" value="1"/>
</dbReference>
<dbReference type="InterPro" id="IPR036922">
    <property type="entry name" value="Rieske_2Fe-2S_sf"/>
</dbReference>
<dbReference type="PROSITE" id="PS51296">
    <property type="entry name" value="RIESKE"/>
    <property type="match status" value="1"/>
</dbReference>
<dbReference type="Pfam" id="PF01266">
    <property type="entry name" value="DAO"/>
    <property type="match status" value="1"/>
</dbReference>
<feature type="domain" description="Rieske" evidence="5">
    <location>
        <begin position="407"/>
        <end position="496"/>
    </location>
</feature>
<evidence type="ECO:0000313" key="6">
    <source>
        <dbReference type="EMBL" id="PWJ73740.1"/>
    </source>
</evidence>
<evidence type="ECO:0000256" key="1">
    <source>
        <dbReference type="ARBA" id="ARBA00022714"/>
    </source>
</evidence>
<dbReference type="Gene3D" id="3.50.50.60">
    <property type="entry name" value="FAD/NAD(P)-binding domain"/>
    <property type="match status" value="1"/>
</dbReference>
<dbReference type="Pfam" id="PF00355">
    <property type="entry name" value="Rieske"/>
    <property type="match status" value="1"/>
</dbReference>
<dbReference type="GO" id="GO:0046872">
    <property type="term" value="F:metal ion binding"/>
    <property type="evidence" value="ECO:0007669"/>
    <property type="project" value="UniProtKB-KW"/>
</dbReference>
<proteinExistence type="predicted"/>
<keyword evidence="1" id="KW-0001">2Fe-2S</keyword>
<evidence type="ECO:0000313" key="7">
    <source>
        <dbReference type="Proteomes" id="UP000245412"/>
    </source>
</evidence>
<dbReference type="GO" id="GO:0051537">
    <property type="term" value="F:2 iron, 2 sulfur cluster binding"/>
    <property type="evidence" value="ECO:0007669"/>
    <property type="project" value="UniProtKB-KW"/>
</dbReference>
<gene>
    <name evidence="6" type="ORF">C7383_11171</name>
</gene>
<dbReference type="Gene3D" id="3.30.9.10">
    <property type="entry name" value="D-Amino Acid Oxidase, subunit A, domain 2"/>
    <property type="match status" value="1"/>
</dbReference>
<dbReference type="EMBL" id="QGGY01000011">
    <property type="protein sequence ID" value="PWJ73740.1"/>
    <property type="molecule type" value="Genomic_DNA"/>
</dbReference>
<dbReference type="GO" id="GO:0016705">
    <property type="term" value="F:oxidoreductase activity, acting on paired donors, with incorporation or reduction of molecular oxygen"/>
    <property type="evidence" value="ECO:0007669"/>
    <property type="project" value="UniProtKB-ARBA"/>
</dbReference>
<dbReference type="PANTHER" id="PTHR13847:SF274">
    <property type="entry name" value="RIESKE 2FE-2S IRON-SULFUR PROTEIN YHFW-RELATED"/>
    <property type="match status" value="1"/>
</dbReference>
<protein>
    <submittedName>
        <fullName evidence="6">Glycine/D-amino acid oxidase-like deaminating enzyme</fullName>
    </submittedName>
</protein>
<keyword evidence="7" id="KW-1185">Reference proteome</keyword>
<accession>A0AB73T178</accession>
<dbReference type="SUPFAM" id="SSF51971">
    <property type="entry name" value="Nucleotide-binding domain"/>
    <property type="match status" value="1"/>
</dbReference>
<dbReference type="AlphaFoldDB" id="A0AB73T178"/>
<dbReference type="Gene3D" id="2.102.10.10">
    <property type="entry name" value="Rieske [2Fe-2S] iron-sulphur domain"/>
    <property type="match status" value="1"/>
</dbReference>
<dbReference type="PANTHER" id="PTHR13847">
    <property type="entry name" value="SARCOSINE DEHYDROGENASE-RELATED"/>
    <property type="match status" value="1"/>
</dbReference>
<comment type="caution">
    <text evidence="6">The sequence shown here is derived from an EMBL/GenBank/DDBJ whole genome shotgun (WGS) entry which is preliminary data.</text>
</comment>
<keyword evidence="3" id="KW-0408">Iron</keyword>
<keyword evidence="2" id="KW-0479">Metal-binding</keyword>
<dbReference type="GO" id="GO:0005737">
    <property type="term" value="C:cytoplasm"/>
    <property type="evidence" value="ECO:0007669"/>
    <property type="project" value="TreeGrafter"/>
</dbReference>
<dbReference type="InterPro" id="IPR006076">
    <property type="entry name" value="FAD-dep_OxRdtase"/>
</dbReference>
<reference evidence="6 7" key="1">
    <citation type="submission" date="2018-05" db="EMBL/GenBank/DDBJ databases">
        <authorList>
            <person name="Goeker M."/>
            <person name="Huntemann M."/>
            <person name="Clum A."/>
            <person name="Pillay M."/>
            <person name="Palaniappan K."/>
            <person name="Varghese N."/>
            <person name="Mikhailova N."/>
            <person name="Stamatis D."/>
            <person name="Reddy T."/>
            <person name="Daum C."/>
            <person name="Shapiro N."/>
            <person name="Ivanova N."/>
            <person name="Kyrpides N."/>
            <person name="Woyke T."/>
        </authorList>
    </citation>
    <scope>NUCLEOTIDE SEQUENCE [LARGE SCALE GENOMIC DNA]</scope>
    <source>
        <strain evidence="6 7">DSM 26524</strain>
    </source>
</reference>
<keyword evidence="4" id="KW-0411">Iron-sulfur</keyword>
<dbReference type="InterPro" id="IPR017941">
    <property type="entry name" value="Rieske_2Fe-2S"/>
</dbReference>
<dbReference type="Proteomes" id="UP000245412">
    <property type="component" value="Unassembled WGS sequence"/>
</dbReference>
<evidence type="ECO:0000256" key="2">
    <source>
        <dbReference type="ARBA" id="ARBA00022723"/>
    </source>
</evidence>